<evidence type="ECO:0000313" key="2">
    <source>
        <dbReference type="EMBL" id="MBX61873.1"/>
    </source>
</evidence>
<name>A0A2P2Q4I1_RHIMU</name>
<proteinExistence type="predicted"/>
<sequence length="78" mass="8807">MTSLSDKARRIGVDLESLPRLISKCKENLRELTIFFSPGKFPVNESLQKRESLGDTGRNAGERWTGTEPVRKRRASMG</sequence>
<dbReference type="EMBL" id="GGEC01081389">
    <property type="protein sequence ID" value="MBX61873.1"/>
    <property type="molecule type" value="Transcribed_RNA"/>
</dbReference>
<organism evidence="2">
    <name type="scientific">Rhizophora mucronata</name>
    <name type="common">Asiatic mangrove</name>
    <dbReference type="NCBI Taxonomy" id="61149"/>
    <lineage>
        <taxon>Eukaryota</taxon>
        <taxon>Viridiplantae</taxon>
        <taxon>Streptophyta</taxon>
        <taxon>Embryophyta</taxon>
        <taxon>Tracheophyta</taxon>
        <taxon>Spermatophyta</taxon>
        <taxon>Magnoliopsida</taxon>
        <taxon>eudicotyledons</taxon>
        <taxon>Gunneridae</taxon>
        <taxon>Pentapetalae</taxon>
        <taxon>rosids</taxon>
        <taxon>fabids</taxon>
        <taxon>Malpighiales</taxon>
        <taxon>Rhizophoraceae</taxon>
        <taxon>Rhizophora</taxon>
    </lineage>
</organism>
<protein>
    <submittedName>
        <fullName evidence="2">Uncharacterized protein</fullName>
    </submittedName>
</protein>
<feature type="region of interest" description="Disordered" evidence="1">
    <location>
        <begin position="51"/>
        <end position="78"/>
    </location>
</feature>
<reference evidence="2" key="1">
    <citation type="submission" date="2018-02" db="EMBL/GenBank/DDBJ databases">
        <title>Rhizophora mucronata_Transcriptome.</title>
        <authorList>
            <person name="Meera S.P."/>
            <person name="Sreeshan A."/>
            <person name="Augustine A."/>
        </authorList>
    </citation>
    <scope>NUCLEOTIDE SEQUENCE</scope>
    <source>
        <tissue evidence="2">Leaf</tissue>
    </source>
</reference>
<dbReference type="AlphaFoldDB" id="A0A2P2Q4I1"/>
<accession>A0A2P2Q4I1</accession>
<evidence type="ECO:0000256" key="1">
    <source>
        <dbReference type="SAM" id="MobiDB-lite"/>
    </source>
</evidence>